<feature type="transmembrane region" description="Helical" evidence="6">
    <location>
        <begin position="90"/>
        <end position="123"/>
    </location>
</feature>
<feature type="chain" id="PRO_5038993214" description="Type II secretion system protein GspF domain-containing protein" evidence="7">
    <location>
        <begin position="22"/>
        <end position="309"/>
    </location>
</feature>
<dbReference type="InterPro" id="IPR018076">
    <property type="entry name" value="T2SS_GspF_dom"/>
</dbReference>
<name>A0A3G9K2K1_9ACTN</name>
<keyword evidence="3 6" id="KW-0812">Transmembrane</keyword>
<feature type="transmembrane region" description="Helical" evidence="6">
    <location>
        <begin position="251"/>
        <end position="270"/>
    </location>
</feature>
<protein>
    <recommendedName>
        <fullName evidence="8">Type II secretion system protein GspF domain-containing protein</fullName>
    </recommendedName>
</protein>
<accession>A0A3G9K2K1</accession>
<evidence type="ECO:0000256" key="5">
    <source>
        <dbReference type="ARBA" id="ARBA00023136"/>
    </source>
</evidence>
<evidence type="ECO:0000256" key="3">
    <source>
        <dbReference type="ARBA" id="ARBA00022692"/>
    </source>
</evidence>
<keyword evidence="10" id="KW-1185">Reference proteome</keyword>
<evidence type="ECO:0000256" key="6">
    <source>
        <dbReference type="SAM" id="Phobius"/>
    </source>
</evidence>
<dbReference type="KEGG" id="pcat:Pcatena_12630"/>
<dbReference type="EMBL" id="AP019367">
    <property type="protein sequence ID" value="BBH50676.1"/>
    <property type="molecule type" value="Genomic_DNA"/>
</dbReference>
<sequence length="309" mass="31841">MTLLCLGSGLCLGLGAWVLTAQGGRAASKSGGDPRVRDSLGRLRVVCAAPPVVAFGETPYCRRVAEELARSARLAPLGVDRELASALVALWLVACGCTGALVALSVTGLVAGVAAGAVASLAWCSAREAARRRELARQVPDVFRSLAGALGAGRTLTQAISYVGSLGDGPLNREFARASLMVSCGTGATEAVGRVAKVTDAPGVELMVCALSVSARTGAPLQGLFLRSARLAERRFELERELTAKTAQVRLSTRIVSALPVLLVAALVLVSPDYRAGVATPMGLGCVLVAALLDVVALSIIRRLMRSVL</sequence>
<dbReference type="AlphaFoldDB" id="A0A3G9K2K1"/>
<evidence type="ECO:0000256" key="7">
    <source>
        <dbReference type="SAM" id="SignalP"/>
    </source>
</evidence>
<organism evidence="9 10">
    <name type="scientific">Parolsenella catena</name>
    <dbReference type="NCBI Taxonomy" id="2003188"/>
    <lineage>
        <taxon>Bacteria</taxon>
        <taxon>Bacillati</taxon>
        <taxon>Actinomycetota</taxon>
        <taxon>Coriobacteriia</taxon>
        <taxon>Coriobacteriales</taxon>
        <taxon>Atopobiaceae</taxon>
        <taxon>Parolsenella</taxon>
    </lineage>
</organism>
<dbReference type="GO" id="GO:0005886">
    <property type="term" value="C:plasma membrane"/>
    <property type="evidence" value="ECO:0007669"/>
    <property type="project" value="UniProtKB-SubCell"/>
</dbReference>
<keyword evidence="2" id="KW-1003">Cell membrane</keyword>
<proteinExistence type="predicted"/>
<dbReference type="Proteomes" id="UP000273154">
    <property type="component" value="Chromosome"/>
</dbReference>
<dbReference type="Pfam" id="PF00482">
    <property type="entry name" value="T2SSF"/>
    <property type="match status" value="1"/>
</dbReference>
<evidence type="ECO:0000259" key="8">
    <source>
        <dbReference type="Pfam" id="PF00482"/>
    </source>
</evidence>
<feature type="transmembrane region" description="Helical" evidence="6">
    <location>
        <begin position="282"/>
        <end position="301"/>
    </location>
</feature>
<feature type="signal peptide" evidence="7">
    <location>
        <begin position="1"/>
        <end position="21"/>
    </location>
</feature>
<feature type="domain" description="Type II secretion system protein GspF" evidence="8">
    <location>
        <begin position="143"/>
        <end position="268"/>
    </location>
</feature>
<dbReference type="PANTHER" id="PTHR35007:SF2">
    <property type="entry name" value="PILUS ASSEMBLE PROTEIN"/>
    <property type="match status" value="1"/>
</dbReference>
<keyword evidence="4 6" id="KW-1133">Transmembrane helix</keyword>
<dbReference type="PANTHER" id="PTHR35007">
    <property type="entry name" value="INTEGRAL MEMBRANE PROTEIN-RELATED"/>
    <property type="match status" value="1"/>
</dbReference>
<evidence type="ECO:0000256" key="1">
    <source>
        <dbReference type="ARBA" id="ARBA00004651"/>
    </source>
</evidence>
<keyword evidence="5 6" id="KW-0472">Membrane</keyword>
<evidence type="ECO:0000313" key="9">
    <source>
        <dbReference type="EMBL" id="BBH50676.1"/>
    </source>
</evidence>
<reference evidence="10" key="1">
    <citation type="submission" date="2018-11" db="EMBL/GenBank/DDBJ databases">
        <title>Comparative genomics of Parolsenella catena and Libanicoccus massiliensis: Reclassification of Libanicoccus massiliensis as Parolsenella massiliensis comb. nov.</title>
        <authorList>
            <person name="Sakamoto M."/>
            <person name="Ikeyama N."/>
            <person name="Murakami T."/>
            <person name="Mori H."/>
            <person name="Yuki M."/>
            <person name="Ohkuma M."/>
        </authorList>
    </citation>
    <scope>NUCLEOTIDE SEQUENCE [LARGE SCALE GENOMIC DNA]</scope>
    <source>
        <strain evidence="10">JCM 31932</strain>
    </source>
</reference>
<comment type="subcellular location">
    <subcellularLocation>
        <location evidence="1">Cell membrane</location>
        <topology evidence="1">Multi-pass membrane protein</topology>
    </subcellularLocation>
</comment>
<gene>
    <name evidence="9" type="ORF">Pcatena_12630</name>
</gene>
<evidence type="ECO:0000313" key="10">
    <source>
        <dbReference type="Proteomes" id="UP000273154"/>
    </source>
</evidence>
<keyword evidence="7" id="KW-0732">Signal</keyword>
<evidence type="ECO:0000256" key="2">
    <source>
        <dbReference type="ARBA" id="ARBA00022475"/>
    </source>
</evidence>
<evidence type="ECO:0000256" key="4">
    <source>
        <dbReference type="ARBA" id="ARBA00022989"/>
    </source>
</evidence>